<dbReference type="AlphaFoldDB" id="A0A517N5E3"/>
<keyword evidence="1" id="KW-0812">Transmembrane</keyword>
<dbReference type="Proteomes" id="UP000318538">
    <property type="component" value="Chromosome"/>
</dbReference>
<feature type="transmembrane region" description="Helical" evidence="1">
    <location>
        <begin position="95"/>
        <end position="118"/>
    </location>
</feature>
<dbReference type="PANTHER" id="PTHR30188:SF4">
    <property type="entry name" value="PROTEIN TRIGALACTOSYLDIACYLGLYCEROL 1, CHLOROPLASTIC"/>
    <property type="match status" value="1"/>
</dbReference>
<evidence type="ECO:0000313" key="3">
    <source>
        <dbReference type="Proteomes" id="UP000318538"/>
    </source>
</evidence>
<evidence type="ECO:0000256" key="1">
    <source>
        <dbReference type="SAM" id="Phobius"/>
    </source>
</evidence>
<dbReference type="InterPro" id="IPR030802">
    <property type="entry name" value="Permease_MalE"/>
</dbReference>
<gene>
    <name evidence="2" type="primary">mlaE_1</name>
    <name evidence="2" type="ORF">K227x_07200</name>
</gene>
<accession>A0A517N5E3</accession>
<feature type="transmembrane region" description="Helical" evidence="1">
    <location>
        <begin position="195"/>
        <end position="228"/>
    </location>
</feature>
<evidence type="ECO:0000313" key="2">
    <source>
        <dbReference type="EMBL" id="QDT02344.1"/>
    </source>
</evidence>
<dbReference type="GO" id="GO:0005548">
    <property type="term" value="F:phospholipid transporter activity"/>
    <property type="evidence" value="ECO:0007669"/>
    <property type="project" value="TreeGrafter"/>
</dbReference>
<feature type="transmembrane region" description="Helical" evidence="1">
    <location>
        <begin position="150"/>
        <end position="175"/>
    </location>
</feature>
<keyword evidence="3" id="KW-1185">Reference proteome</keyword>
<feature type="transmembrane region" description="Helical" evidence="1">
    <location>
        <begin position="248"/>
        <end position="271"/>
    </location>
</feature>
<dbReference type="PANTHER" id="PTHR30188">
    <property type="entry name" value="ABC TRANSPORTER PERMEASE PROTEIN-RELATED"/>
    <property type="match status" value="1"/>
</dbReference>
<organism evidence="2 3">
    <name type="scientific">Rubripirellula lacrimiformis</name>
    <dbReference type="NCBI Taxonomy" id="1930273"/>
    <lineage>
        <taxon>Bacteria</taxon>
        <taxon>Pseudomonadati</taxon>
        <taxon>Planctomycetota</taxon>
        <taxon>Planctomycetia</taxon>
        <taxon>Pirellulales</taxon>
        <taxon>Pirellulaceae</taxon>
        <taxon>Rubripirellula</taxon>
    </lineage>
</organism>
<feature type="transmembrane region" description="Helical" evidence="1">
    <location>
        <begin position="291"/>
        <end position="312"/>
    </location>
</feature>
<protein>
    <submittedName>
        <fullName evidence="2">Putative phospholipid ABC transporter permease protein MlaE</fullName>
    </submittedName>
</protein>
<dbReference type="KEGG" id="rlc:K227x_07200"/>
<dbReference type="GO" id="GO:0043190">
    <property type="term" value="C:ATP-binding cassette (ABC) transporter complex"/>
    <property type="evidence" value="ECO:0007669"/>
    <property type="project" value="InterPro"/>
</dbReference>
<dbReference type="Pfam" id="PF02405">
    <property type="entry name" value="MlaE"/>
    <property type="match status" value="1"/>
</dbReference>
<keyword evidence="1" id="KW-0472">Membrane</keyword>
<reference evidence="2 3" key="1">
    <citation type="submission" date="2019-02" db="EMBL/GenBank/DDBJ databases">
        <title>Deep-cultivation of Planctomycetes and their phenomic and genomic characterization uncovers novel biology.</title>
        <authorList>
            <person name="Wiegand S."/>
            <person name="Jogler M."/>
            <person name="Boedeker C."/>
            <person name="Pinto D."/>
            <person name="Vollmers J."/>
            <person name="Rivas-Marin E."/>
            <person name="Kohn T."/>
            <person name="Peeters S.H."/>
            <person name="Heuer A."/>
            <person name="Rast P."/>
            <person name="Oberbeckmann S."/>
            <person name="Bunk B."/>
            <person name="Jeske O."/>
            <person name="Meyerdierks A."/>
            <person name="Storesund J.E."/>
            <person name="Kallscheuer N."/>
            <person name="Luecker S."/>
            <person name="Lage O.M."/>
            <person name="Pohl T."/>
            <person name="Merkel B.J."/>
            <person name="Hornburger P."/>
            <person name="Mueller R.-W."/>
            <person name="Bruemmer F."/>
            <person name="Labrenz M."/>
            <person name="Spormann A.M."/>
            <person name="Op den Camp H."/>
            <person name="Overmann J."/>
            <person name="Amann R."/>
            <person name="Jetten M.S.M."/>
            <person name="Mascher T."/>
            <person name="Medema M.H."/>
            <person name="Devos D.P."/>
            <person name="Kaster A.-K."/>
            <person name="Ovreas L."/>
            <person name="Rohde M."/>
            <person name="Galperin M.Y."/>
            <person name="Jogler C."/>
        </authorList>
    </citation>
    <scope>NUCLEOTIDE SEQUENCE [LARGE SCALE GENOMIC DNA]</scope>
    <source>
        <strain evidence="2 3">K22_7</strain>
    </source>
</reference>
<dbReference type="EMBL" id="CP036525">
    <property type="protein sequence ID" value="QDT02344.1"/>
    <property type="molecule type" value="Genomic_DNA"/>
</dbReference>
<keyword evidence="1" id="KW-1133">Transmembrane helix</keyword>
<sequence length="316" mass="33435">MGADSSGGVDRRSLSVASLRLPRKVSLSTSDASSTAASWLIFRSLTRAAGFVGDQFIGRVATIASILAILWATGKLALRPASWTRPVRSVFGRQLLFTCVDASSVGVRFGAAVGVLVIVQAAMWIDALGVTTEIIAPILWKAIVREIAPLLACLVVIGRSCIAISTELATMVVGGEVEVMDAQGLDPMTCLVMPRILSVVISVFCLAIIIATSMVVTGYVIGWVMGAIRVSWTTFLDLIVSQFHSLDLLFFVPKTIIAGAFAGAICCIDGLNVRGTMTDVPRVSSRSGIRALTAVFAVSAVLSVLIYGRLLVFKIL</sequence>
<feature type="transmembrane region" description="Helical" evidence="1">
    <location>
        <begin position="56"/>
        <end position="74"/>
    </location>
</feature>
<proteinExistence type="predicted"/>
<name>A0A517N5E3_9BACT</name>